<dbReference type="GO" id="GO:0005680">
    <property type="term" value="C:anaphase-promoting complex"/>
    <property type="evidence" value="ECO:0007669"/>
    <property type="project" value="UniProtKB-ARBA"/>
</dbReference>
<dbReference type="PROSITE" id="PS50005">
    <property type="entry name" value="TPR"/>
    <property type="match status" value="2"/>
</dbReference>
<evidence type="ECO:0000256" key="4">
    <source>
        <dbReference type="ARBA" id="ARBA00022786"/>
    </source>
</evidence>
<protein>
    <submittedName>
        <fullName evidence="9">Uncharacterized protein</fullName>
    </submittedName>
</protein>
<evidence type="ECO:0000256" key="7">
    <source>
        <dbReference type="PROSITE-ProRule" id="PRU00339"/>
    </source>
</evidence>
<dbReference type="AlphaFoldDB" id="A0AAD9L898"/>
<dbReference type="PANTHER" id="PTHR12558:SF9">
    <property type="entry name" value="CELL DIVISION CYCLE PROTEIN 16 HOMOLOG"/>
    <property type="match status" value="1"/>
</dbReference>
<dbReference type="GO" id="GO:0051301">
    <property type="term" value="P:cell division"/>
    <property type="evidence" value="ECO:0007669"/>
    <property type="project" value="UniProtKB-KW"/>
</dbReference>
<dbReference type="SUPFAM" id="SSF48452">
    <property type="entry name" value="TPR-like"/>
    <property type="match status" value="1"/>
</dbReference>
<keyword evidence="2" id="KW-0677">Repeat</keyword>
<evidence type="ECO:0000313" key="9">
    <source>
        <dbReference type="EMBL" id="KAK1926930.1"/>
    </source>
</evidence>
<feature type="region of interest" description="Disordered" evidence="8">
    <location>
        <begin position="1"/>
        <end position="146"/>
    </location>
</feature>
<keyword evidence="10" id="KW-1185">Reference proteome</keyword>
<feature type="repeat" description="TPR" evidence="7">
    <location>
        <begin position="669"/>
        <end position="702"/>
    </location>
</feature>
<feature type="repeat" description="TPR" evidence="7">
    <location>
        <begin position="635"/>
        <end position="668"/>
    </location>
</feature>
<name>A0AAD9L898_PAPLA</name>
<dbReference type="Proteomes" id="UP001182556">
    <property type="component" value="Unassembled WGS sequence"/>
</dbReference>
<keyword evidence="6" id="KW-0131">Cell cycle</keyword>
<keyword evidence="1" id="KW-0132">Cell division</keyword>
<dbReference type="Pfam" id="PF00515">
    <property type="entry name" value="TPR_1"/>
    <property type="match status" value="1"/>
</dbReference>
<evidence type="ECO:0000256" key="8">
    <source>
        <dbReference type="SAM" id="MobiDB-lite"/>
    </source>
</evidence>
<evidence type="ECO:0000256" key="5">
    <source>
        <dbReference type="ARBA" id="ARBA00022803"/>
    </source>
</evidence>
<evidence type="ECO:0000256" key="1">
    <source>
        <dbReference type="ARBA" id="ARBA00022618"/>
    </source>
</evidence>
<comment type="caution">
    <text evidence="9">The sequence shown here is derived from an EMBL/GenBank/DDBJ whole genome shotgun (WGS) entry which is preliminary data.</text>
</comment>
<feature type="compositionally biased region" description="Basic and acidic residues" evidence="8">
    <location>
        <begin position="109"/>
        <end position="128"/>
    </location>
</feature>
<proteinExistence type="predicted"/>
<keyword evidence="4" id="KW-0833">Ubl conjugation pathway</keyword>
<dbReference type="EMBL" id="JAODAN010000001">
    <property type="protein sequence ID" value="KAK1926930.1"/>
    <property type="molecule type" value="Genomic_DNA"/>
</dbReference>
<gene>
    <name evidence="9" type="ORF">DB88DRAFT_476110</name>
</gene>
<accession>A0AAD9L898</accession>
<dbReference type="InterPro" id="IPR011990">
    <property type="entry name" value="TPR-like_helical_dom_sf"/>
</dbReference>
<evidence type="ECO:0000256" key="6">
    <source>
        <dbReference type="ARBA" id="ARBA00023306"/>
    </source>
</evidence>
<dbReference type="GO" id="GO:0005737">
    <property type="term" value="C:cytoplasm"/>
    <property type="evidence" value="ECO:0007669"/>
    <property type="project" value="TreeGrafter"/>
</dbReference>
<feature type="region of interest" description="Disordered" evidence="8">
    <location>
        <begin position="769"/>
        <end position="821"/>
    </location>
</feature>
<reference evidence="9" key="1">
    <citation type="submission" date="2023-02" db="EMBL/GenBank/DDBJ databases">
        <title>Identification and recombinant expression of a fungal hydrolase from Papiliotrema laurentii that hydrolyzes apple cutin and clears colloidal polyester polyurethane.</title>
        <authorList>
            <consortium name="DOE Joint Genome Institute"/>
            <person name="Roman V.A."/>
            <person name="Bojanowski C."/>
            <person name="Crable B.R."/>
            <person name="Wagner D.N."/>
            <person name="Hung C.S."/>
            <person name="Nadeau L.J."/>
            <person name="Schratz L."/>
            <person name="Haridas S."/>
            <person name="Pangilinan J."/>
            <person name="Lipzen A."/>
            <person name="Na H."/>
            <person name="Yan M."/>
            <person name="Ng V."/>
            <person name="Grigoriev I.V."/>
            <person name="Spatafora J.W."/>
            <person name="Barlow D."/>
            <person name="Biffinger J."/>
            <person name="Kelley-Loughnane N."/>
            <person name="Varaljay V.A."/>
            <person name="Crookes-Goodson W.J."/>
        </authorList>
    </citation>
    <scope>NUCLEOTIDE SEQUENCE</scope>
    <source>
        <strain evidence="9">5307AH</strain>
    </source>
</reference>
<evidence type="ECO:0000256" key="2">
    <source>
        <dbReference type="ARBA" id="ARBA00022737"/>
    </source>
</evidence>
<evidence type="ECO:0000256" key="3">
    <source>
        <dbReference type="ARBA" id="ARBA00022776"/>
    </source>
</evidence>
<feature type="compositionally biased region" description="Basic and acidic residues" evidence="8">
    <location>
        <begin position="135"/>
        <end position="146"/>
    </location>
</feature>
<keyword evidence="5 7" id="KW-0802">TPR repeat</keyword>
<sequence length="821" mass="91858">MFTPPNNPSGPSFTPASAIPHPRRKGPLPQRSSLSNSFSFPSTPPPPIATHDVSFSADIPFEGDSSIIALPEPTRTRMAQQGHRGMAQVSPRVRPSPRSAGLAPPTYREGGHRRSRLGDEDPEREKRTSPRKRSTREEEGDHDEERSWDMVDSMRLWRHDAIIQHLYETAAFWGDKILSWTGDPNDAFWLAQTHFLTGHYLRAERLLTEPLPTPPRSPLPPRKDSVETELNGFGRLSKGKERMDEPASGHGLHVEGSARRARLIDESLACRYLAAQCLVQQEEYHEALGLLGESNPFREPGQSEPPTAQDDGIKLHSSICHLRGLLHLRLSSMALAKESFMEALLIDVKNYEAFRELTEGGMMTSQEEWEFVQRLAYRSQLSEEQSHFVKLMYITRLKKDSHGKEIRDARNELIRTYALKDNCDVLVGLADELYAAYKWEDCYAVTSKILNRIPAHQTALPLHLACMHHIHRLRSSLFMLAHDLVEQDPASATTWYAVGLWYFTGKRWTEARRYFSKANLIDSRFAPAWLAFAHSFAWEGEHDHAITAYSTSARLFPGSHLPLLSIGIEHLQLSSTDLAEEYFLAAQSINKNDPLLLNQLGVVAYNREDYGLAVQHFRSAIVAAKDMQGVPAIWAVTHCNLGHSYRIMGDYDAAHAAYSQSVSLDPSDPTAHTSLAMIAQLRGDVRAAIRGYHAALSLSPQDPMATVLLEMALKEQIDRLDPTTIPGLPYPLGQKDLDPFAVPKGNPSFGPLPNEHDSSDFLAAHSADARMAEDESLDSFTQERVPSRRMRVSVGSTVSGMEESRDGENMGEGSTMDIEED</sequence>
<evidence type="ECO:0000313" key="10">
    <source>
        <dbReference type="Proteomes" id="UP001182556"/>
    </source>
</evidence>
<dbReference type="GO" id="GO:0016567">
    <property type="term" value="P:protein ubiquitination"/>
    <property type="evidence" value="ECO:0007669"/>
    <property type="project" value="TreeGrafter"/>
</dbReference>
<dbReference type="Gene3D" id="1.25.40.10">
    <property type="entry name" value="Tetratricopeptide repeat domain"/>
    <property type="match status" value="1"/>
</dbReference>
<dbReference type="GO" id="GO:0031145">
    <property type="term" value="P:anaphase-promoting complex-dependent catabolic process"/>
    <property type="evidence" value="ECO:0007669"/>
    <property type="project" value="TreeGrafter"/>
</dbReference>
<dbReference type="GO" id="GO:0045842">
    <property type="term" value="P:positive regulation of mitotic metaphase/anaphase transition"/>
    <property type="evidence" value="ECO:0007669"/>
    <property type="project" value="TreeGrafter"/>
</dbReference>
<dbReference type="Pfam" id="PF12895">
    <property type="entry name" value="ANAPC3"/>
    <property type="match status" value="2"/>
</dbReference>
<organism evidence="9 10">
    <name type="scientific">Papiliotrema laurentii</name>
    <name type="common">Cryptococcus laurentii</name>
    <dbReference type="NCBI Taxonomy" id="5418"/>
    <lineage>
        <taxon>Eukaryota</taxon>
        <taxon>Fungi</taxon>
        <taxon>Dikarya</taxon>
        <taxon>Basidiomycota</taxon>
        <taxon>Agaricomycotina</taxon>
        <taxon>Tremellomycetes</taxon>
        <taxon>Tremellales</taxon>
        <taxon>Rhynchogastremaceae</taxon>
        <taxon>Papiliotrema</taxon>
    </lineage>
</organism>
<keyword evidence="3" id="KW-0498">Mitosis</keyword>
<feature type="compositionally biased region" description="Low complexity" evidence="8">
    <location>
        <begin position="29"/>
        <end position="41"/>
    </location>
</feature>
<dbReference type="InterPro" id="IPR019734">
    <property type="entry name" value="TPR_rpt"/>
</dbReference>
<dbReference type="SMART" id="SM00028">
    <property type="entry name" value="TPR"/>
    <property type="match status" value="8"/>
</dbReference>
<dbReference type="PANTHER" id="PTHR12558">
    <property type="entry name" value="CELL DIVISION CYCLE 16,23,27"/>
    <property type="match status" value="1"/>
</dbReference>